<dbReference type="InterPro" id="IPR015421">
    <property type="entry name" value="PyrdxlP-dep_Trfase_major"/>
</dbReference>
<keyword evidence="6" id="KW-0028">Amino-acid biosynthesis</keyword>
<gene>
    <name evidence="10" type="ORF">RMAR1173_LOCUS21449</name>
</gene>
<evidence type="ECO:0000313" key="10">
    <source>
        <dbReference type="EMBL" id="CAD9710456.1"/>
    </source>
</evidence>
<dbReference type="PANTHER" id="PTHR11808:SF15">
    <property type="entry name" value="CYSTATHIONINE GAMMA-LYASE"/>
    <property type="match status" value="1"/>
</dbReference>
<reference evidence="10" key="1">
    <citation type="submission" date="2021-01" db="EMBL/GenBank/DDBJ databases">
        <authorList>
            <person name="Corre E."/>
            <person name="Pelletier E."/>
            <person name="Niang G."/>
            <person name="Scheremetjew M."/>
            <person name="Finn R."/>
            <person name="Kale V."/>
            <person name="Holt S."/>
            <person name="Cochrane G."/>
            <person name="Meng A."/>
            <person name="Brown T."/>
            <person name="Cohen L."/>
        </authorList>
    </citation>
    <scope>NUCLEOTIDE SEQUENCE</scope>
    <source>
        <strain evidence="10">CCMP1243</strain>
    </source>
</reference>
<evidence type="ECO:0000256" key="7">
    <source>
        <dbReference type="ARBA" id="ARBA00029853"/>
    </source>
</evidence>
<comment type="similarity">
    <text evidence="3 9">Belongs to the trans-sulfuration enzymes family.</text>
</comment>
<dbReference type="InterPro" id="IPR054542">
    <property type="entry name" value="Cys_met_metab_PP"/>
</dbReference>
<evidence type="ECO:0000256" key="4">
    <source>
        <dbReference type="ARBA" id="ARBA00012085"/>
    </source>
</evidence>
<dbReference type="Gene3D" id="3.90.1150.10">
    <property type="entry name" value="Aspartate Aminotransferase, domain 1"/>
    <property type="match status" value="1"/>
</dbReference>
<dbReference type="EC" id="4.4.1.1" evidence="4"/>
<evidence type="ECO:0000256" key="1">
    <source>
        <dbReference type="ARBA" id="ARBA00001933"/>
    </source>
</evidence>
<dbReference type="PANTHER" id="PTHR11808">
    <property type="entry name" value="TRANS-SULFURATION ENZYME FAMILY MEMBER"/>
    <property type="match status" value="1"/>
</dbReference>
<dbReference type="EMBL" id="HBHJ01032337">
    <property type="protein sequence ID" value="CAD9710456.1"/>
    <property type="molecule type" value="Transcribed_RNA"/>
</dbReference>
<evidence type="ECO:0000256" key="5">
    <source>
        <dbReference type="ARBA" id="ARBA00022898"/>
    </source>
</evidence>
<dbReference type="AlphaFoldDB" id="A0A7S2SV58"/>
<dbReference type="Pfam" id="PF01053">
    <property type="entry name" value="Cys_Met_Meta_PP"/>
    <property type="match status" value="1"/>
</dbReference>
<evidence type="ECO:0000256" key="9">
    <source>
        <dbReference type="RuleBase" id="RU362118"/>
    </source>
</evidence>
<evidence type="ECO:0000256" key="6">
    <source>
        <dbReference type="ARBA" id="ARBA00023192"/>
    </source>
</evidence>
<dbReference type="InterPro" id="IPR000277">
    <property type="entry name" value="Cys/Met-Metab_PyrdxlP-dep_enz"/>
</dbReference>
<evidence type="ECO:0000256" key="8">
    <source>
        <dbReference type="PIRSR" id="PIRSR001434-2"/>
    </source>
</evidence>
<proteinExistence type="inferred from homology"/>
<organism evidence="10">
    <name type="scientific">Rhizochromulina marina</name>
    <dbReference type="NCBI Taxonomy" id="1034831"/>
    <lineage>
        <taxon>Eukaryota</taxon>
        <taxon>Sar</taxon>
        <taxon>Stramenopiles</taxon>
        <taxon>Ochrophyta</taxon>
        <taxon>Dictyochophyceae</taxon>
        <taxon>Rhizochromulinales</taxon>
        <taxon>Rhizochromulina</taxon>
    </lineage>
</organism>
<dbReference type="GO" id="GO:0019343">
    <property type="term" value="P:cysteine biosynthetic process via cystathionine"/>
    <property type="evidence" value="ECO:0007669"/>
    <property type="project" value="TreeGrafter"/>
</dbReference>
<dbReference type="SUPFAM" id="SSF53383">
    <property type="entry name" value="PLP-dependent transferases"/>
    <property type="match status" value="1"/>
</dbReference>
<keyword evidence="6" id="KW-0198">Cysteine biosynthesis</keyword>
<dbReference type="GO" id="GO:0030170">
    <property type="term" value="F:pyridoxal phosphate binding"/>
    <property type="evidence" value="ECO:0007669"/>
    <property type="project" value="InterPro"/>
</dbReference>
<name>A0A7S2SV58_9STRA</name>
<comment type="pathway">
    <text evidence="2">Amino-acid biosynthesis; L-cysteine biosynthesis; L-cysteine from L-homocysteine and L-serine: step 2/2.</text>
</comment>
<dbReference type="GO" id="GO:0005737">
    <property type="term" value="C:cytoplasm"/>
    <property type="evidence" value="ECO:0007669"/>
    <property type="project" value="TreeGrafter"/>
</dbReference>
<accession>A0A7S2SV58</accession>
<keyword evidence="5 8" id="KW-0663">Pyridoxal phosphate</keyword>
<evidence type="ECO:0000256" key="2">
    <source>
        <dbReference type="ARBA" id="ARBA00005038"/>
    </source>
</evidence>
<protein>
    <recommendedName>
        <fullName evidence="4">cystathionine gamma-lyase</fullName>
        <ecNumber evidence="4">4.4.1.1</ecNumber>
    </recommendedName>
    <alternativeName>
        <fullName evidence="7">Gamma-cystathionase</fullName>
    </alternativeName>
</protein>
<dbReference type="GO" id="GO:0019346">
    <property type="term" value="P:transsulfuration"/>
    <property type="evidence" value="ECO:0007669"/>
    <property type="project" value="InterPro"/>
</dbReference>
<dbReference type="InterPro" id="IPR015422">
    <property type="entry name" value="PyrdxlP-dep_Trfase_small"/>
</dbReference>
<dbReference type="Gene3D" id="3.40.640.10">
    <property type="entry name" value="Type I PLP-dependent aspartate aminotransferase-like (Major domain)"/>
    <property type="match status" value="1"/>
</dbReference>
<dbReference type="InterPro" id="IPR015424">
    <property type="entry name" value="PyrdxlP-dep_Trfase"/>
</dbReference>
<evidence type="ECO:0000256" key="3">
    <source>
        <dbReference type="ARBA" id="ARBA00009077"/>
    </source>
</evidence>
<dbReference type="PIRSF" id="PIRSF001434">
    <property type="entry name" value="CGS"/>
    <property type="match status" value="1"/>
</dbReference>
<dbReference type="PROSITE" id="PS00868">
    <property type="entry name" value="CYS_MET_METAB_PP"/>
    <property type="match status" value="1"/>
</dbReference>
<dbReference type="GO" id="GO:0004123">
    <property type="term" value="F:cystathionine gamma-lyase activity"/>
    <property type="evidence" value="ECO:0007669"/>
    <property type="project" value="TreeGrafter"/>
</dbReference>
<sequence length="322" mass="33770">MAAVSAIIQSYPGAHILLPDDVYHGTRTALQTVFSQWATFSTVDFTDLDAVAHAAHVARRDVLGDSGTLIGWVETPSNPMVKVVDIPGAVSTIKDAGQGTSLESVLVVTDATWLTPALCQPLTLGSDVVLHSTTKYIGGHSDLIGGAVICGSTAPGMDCLERVKQVQGVAGAVASPFDCWLVLRGLRSLAARMAMHCQNATHVAEFLQAHPNVQETHYPGLASHPGHALMRDQCGGRGFGGMISFQVEGGLEDAVRVAGALDTFRRATSLGGTESLVEHRQSIEPPDSPTPGNLLRLSVGLEHVEDLKQDLAQALGTGTGLS</sequence>
<feature type="modified residue" description="N6-(pyridoxal phosphate)lysine" evidence="8">
    <location>
        <position position="135"/>
    </location>
</feature>
<comment type="cofactor">
    <cofactor evidence="1 9">
        <name>pyridoxal 5'-phosphate</name>
        <dbReference type="ChEBI" id="CHEBI:597326"/>
    </cofactor>
</comment>